<accession>A0A3D9L1K4</accession>
<feature type="domain" description="Thioredoxin" evidence="1">
    <location>
        <begin position="343"/>
        <end position="480"/>
    </location>
</feature>
<protein>
    <submittedName>
        <fullName evidence="2">Uncharacterized protein DUF5106</fullName>
    </submittedName>
</protein>
<gene>
    <name evidence="2" type="ORF">C7460_11177</name>
</gene>
<organism evidence="2 3">
    <name type="scientific">Marinoscillum furvescens DSM 4134</name>
    <dbReference type="NCBI Taxonomy" id="1122208"/>
    <lineage>
        <taxon>Bacteria</taxon>
        <taxon>Pseudomonadati</taxon>
        <taxon>Bacteroidota</taxon>
        <taxon>Cytophagia</taxon>
        <taxon>Cytophagales</taxon>
        <taxon>Reichenbachiellaceae</taxon>
        <taxon>Marinoscillum</taxon>
    </lineage>
</organism>
<dbReference type="AlphaFoldDB" id="A0A3D9L1K4"/>
<dbReference type="Pfam" id="PF00578">
    <property type="entry name" value="AhpC-TSA"/>
    <property type="match status" value="1"/>
</dbReference>
<dbReference type="GO" id="GO:0016491">
    <property type="term" value="F:oxidoreductase activity"/>
    <property type="evidence" value="ECO:0007669"/>
    <property type="project" value="InterPro"/>
</dbReference>
<dbReference type="Gene3D" id="3.40.30.10">
    <property type="entry name" value="Glutaredoxin"/>
    <property type="match status" value="1"/>
</dbReference>
<dbReference type="PANTHER" id="PTHR42852:SF13">
    <property type="entry name" value="PROTEIN DIPZ"/>
    <property type="match status" value="1"/>
</dbReference>
<dbReference type="Proteomes" id="UP000256779">
    <property type="component" value="Unassembled WGS sequence"/>
</dbReference>
<dbReference type="InterPro" id="IPR050553">
    <property type="entry name" value="Thioredoxin_ResA/DsbE_sf"/>
</dbReference>
<comment type="caution">
    <text evidence="2">The sequence shown here is derived from an EMBL/GenBank/DDBJ whole genome shotgun (WGS) entry which is preliminary data.</text>
</comment>
<evidence type="ECO:0000313" key="3">
    <source>
        <dbReference type="Proteomes" id="UP000256779"/>
    </source>
</evidence>
<dbReference type="OrthoDB" id="6399635at2"/>
<dbReference type="PANTHER" id="PTHR42852">
    <property type="entry name" value="THIOL:DISULFIDE INTERCHANGE PROTEIN DSBE"/>
    <property type="match status" value="1"/>
</dbReference>
<dbReference type="Pfam" id="PF17127">
    <property type="entry name" value="DUF5106"/>
    <property type="match status" value="1"/>
</dbReference>
<dbReference type="InterPro" id="IPR000866">
    <property type="entry name" value="AhpC/TSA"/>
</dbReference>
<reference evidence="2 3" key="1">
    <citation type="submission" date="2018-07" db="EMBL/GenBank/DDBJ databases">
        <title>Genomic Encyclopedia of Type Strains, Phase IV (KMG-IV): sequencing the most valuable type-strain genomes for metagenomic binning, comparative biology and taxonomic classification.</title>
        <authorList>
            <person name="Goeker M."/>
        </authorList>
    </citation>
    <scope>NUCLEOTIDE SEQUENCE [LARGE SCALE GENOMIC DNA]</scope>
    <source>
        <strain evidence="2 3">DSM 4134</strain>
    </source>
</reference>
<name>A0A3D9L1K4_MARFU</name>
<dbReference type="EMBL" id="QREG01000011">
    <property type="protein sequence ID" value="RED97936.1"/>
    <property type="molecule type" value="Genomic_DNA"/>
</dbReference>
<dbReference type="CDD" id="cd02966">
    <property type="entry name" value="TlpA_like_family"/>
    <property type="match status" value="1"/>
</dbReference>
<dbReference type="InterPro" id="IPR033395">
    <property type="entry name" value="DUF5106"/>
</dbReference>
<dbReference type="InterPro" id="IPR013766">
    <property type="entry name" value="Thioredoxin_domain"/>
</dbReference>
<keyword evidence="3" id="KW-1185">Reference proteome</keyword>
<sequence length="481" mass="56321">MAYLRDSPHFMNDLYLRNLFNELCDMKKYVLFILILTATKAWSQPANVAFEIQGLNADTVYVGYHFGSQKYLMDTLAVKDDAFVLEVEKVKKGLYFVYRPDYYLEFILHLGDYRLSTSRAGGTREMEVQNSKENSLFQQFQKTMIGLQSEQRSLSEKLQEASGEDSLQIRRSLQQLATDQEEFRQGLISDNPETFLASFVGLMDEVAVPKMDEISDEKERQKRRYNYYKEHYFDNVDLSDPALLRTPLLHNKVMKYFNDVLVQHPDTLIQGVDFLFNQVNNEPELFRYWLVTLFKKYAEAKIMGLDKVMIHLIEHYYLTPQVDWISEEYEKTLREEVAYIKHNVIGNEAPPLNVVDTLMQPFSLRQVASEYTLLFIYDPDCGHCKKAIKKLEELDTEFANQGVEVVAVCTTTDVDKWKNFVSEHNPMWHHTIDPTGKSYFRVYYDVRSTPKIYLLDGQKKIIAKKLDVEQLLDFVKNAEKL</sequence>
<dbReference type="SUPFAM" id="SSF52833">
    <property type="entry name" value="Thioredoxin-like"/>
    <property type="match status" value="1"/>
</dbReference>
<evidence type="ECO:0000313" key="2">
    <source>
        <dbReference type="EMBL" id="RED97936.1"/>
    </source>
</evidence>
<proteinExistence type="predicted"/>
<evidence type="ECO:0000259" key="1">
    <source>
        <dbReference type="PROSITE" id="PS51352"/>
    </source>
</evidence>
<dbReference type="InterPro" id="IPR036249">
    <property type="entry name" value="Thioredoxin-like_sf"/>
</dbReference>
<dbReference type="PROSITE" id="PS51352">
    <property type="entry name" value="THIOREDOXIN_2"/>
    <property type="match status" value="1"/>
</dbReference>
<dbReference type="GO" id="GO:0016209">
    <property type="term" value="F:antioxidant activity"/>
    <property type="evidence" value="ECO:0007669"/>
    <property type="project" value="InterPro"/>
</dbReference>